<reference evidence="1" key="1">
    <citation type="submission" date="2024-01" db="EMBL/GenBank/DDBJ databases">
        <authorList>
            <person name="Webb A."/>
        </authorList>
    </citation>
    <scope>NUCLEOTIDE SEQUENCE</scope>
    <source>
        <strain evidence="1">Pm1</strain>
    </source>
</reference>
<sequence length="106" mass="11937">MGDLELETLSGWGERGKNGLERESRLHVPFNWTTAPDDFEELGDSLEPEPTRVILVARMRNFVLFFQMVDVLVLQHEGTTLAYAFIQMPSKGGSTTTTGKLLMECM</sequence>
<proteinExistence type="predicted"/>
<dbReference type="AlphaFoldDB" id="A0AAV1U7F2"/>
<organism evidence="1 2">
    <name type="scientific">Peronospora matthiolae</name>
    <dbReference type="NCBI Taxonomy" id="2874970"/>
    <lineage>
        <taxon>Eukaryota</taxon>
        <taxon>Sar</taxon>
        <taxon>Stramenopiles</taxon>
        <taxon>Oomycota</taxon>
        <taxon>Peronosporomycetes</taxon>
        <taxon>Peronosporales</taxon>
        <taxon>Peronosporaceae</taxon>
        <taxon>Peronospora</taxon>
    </lineage>
</organism>
<gene>
    <name evidence="1" type="ORF">PM001_LOCUS14647</name>
</gene>
<accession>A0AAV1U7F2</accession>
<dbReference type="EMBL" id="CAKLBY020000153">
    <property type="protein sequence ID" value="CAK7929497.1"/>
    <property type="molecule type" value="Genomic_DNA"/>
</dbReference>
<dbReference type="Proteomes" id="UP001162060">
    <property type="component" value="Unassembled WGS sequence"/>
</dbReference>
<name>A0AAV1U7F2_9STRA</name>
<protein>
    <submittedName>
        <fullName evidence="1">Uncharacterized protein</fullName>
    </submittedName>
</protein>
<evidence type="ECO:0000313" key="1">
    <source>
        <dbReference type="EMBL" id="CAK7929497.1"/>
    </source>
</evidence>
<evidence type="ECO:0000313" key="2">
    <source>
        <dbReference type="Proteomes" id="UP001162060"/>
    </source>
</evidence>
<comment type="caution">
    <text evidence="1">The sequence shown here is derived from an EMBL/GenBank/DDBJ whole genome shotgun (WGS) entry which is preliminary data.</text>
</comment>